<dbReference type="SUPFAM" id="SSF51735">
    <property type="entry name" value="NAD(P)-binding Rossmann-fold domains"/>
    <property type="match status" value="1"/>
</dbReference>
<dbReference type="CDD" id="cd05233">
    <property type="entry name" value="SDR_c"/>
    <property type="match status" value="1"/>
</dbReference>
<dbReference type="PRINTS" id="PR00081">
    <property type="entry name" value="GDHRDH"/>
</dbReference>
<dbReference type="AlphaFoldDB" id="A0A1H7X0S1"/>
<comment type="similarity">
    <text evidence="1">Belongs to the short-chain dehydrogenases/reductases (SDR) family.</text>
</comment>
<dbReference type="PANTHER" id="PTHR43943">
    <property type="entry name" value="DEHYDROGENASE/REDUCTASE (SDR FAMILY) MEMBER 4"/>
    <property type="match status" value="1"/>
</dbReference>
<dbReference type="InterPro" id="IPR002347">
    <property type="entry name" value="SDR_fam"/>
</dbReference>
<dbReference type="eggNOG" id="COG1028">
    <property type="taxonomic scope" value="Bacteria"/>
</dbReference>
<sequence>MRMEGTAAVVTGGSRGIGLAVARELLDAGASVLIGARGKDGLEQALASLGPAPGRLIAAAGDAGDEVDVRRWAGLALETFGRLDFVVCNAGANHPLGPAVTSDPTAWRDTFAVNVHGPLALVRAAWEGWMREHGGSVVTVVTEGVHGVGPGLAAYETSKAALLQLTKHLAAELAPRVRVNAVSPGLVRTELARFWWERDEAGLAAGTPLRRLGEPEDIAHAVVWLLSDEAAWVTGADLLVDGGRRVRAGMLASPPTPEGGSGRRPD</sequence>
<accession>A0A1H7X0S1</accession>
<dbReference type="Gene3D" id="3.40.50.720">
    <property type="entry name" value="NAD(P)-binding Rossmann-like Domain"/>
    <property type="match status" value="1"/>
</dbReference>
<keyword evidence="4" id="KW-1185">Reference proteome</keyword>
<dbReference type="STRING" id="235985.SAMN05414137_12223"/>
<dbReference type="Pfam" id="PF13561">
    <property type="entry name" value="adh_short_C2"/>
    <property type="match status" value="1"/>
</dbReference>
<dbReference type="RefSeq" id="WP_236656272.1">
    <property type="nucleotide sequence ID" value="NZ_BBPN01000025.1"/>
</dbReference>
<protein>
    <submittedName>
        <fullName evidence="3">3-oxoacyl-[acyl-carrier protein] reductase</fullName>
    </submittedName>
</protein>
<dbReference type="PRINTS" id="PR00080">
    <property type="entry name" value="SDRFAMILY"/>
</dbReference>
<dbReference type="Proteomes" id="UP000183015">
    <property type="component" value="Unassembled WGS sequence"/>
</dbReference>
<dbReference type="PANTHER" id="PTHR43943:SF2">
    <property type="entry name" value="DEHYDROGENASE_REDUCTASE 4"/>
    <property type="match status" value="1"/>
</dbReference>
<proteinExistence type="inferred from homology"/>
<name>A0A1H7X0S1_STRJI</name>
<keyword evidence="2" id="KW-0560">Oxidoreductase</keyword>
<dbReference type="InterPro" id="IPR036291">
    <property type="entry name" value="NAD(P)-bd_dom_sf"/>
</dbReference>
<dbReference type="EMBL" id="FOAZ01000022">
    <property type="protein sequence ID" value="SEM26817.1"/>
    <property type="molecule type" value="Genomic_DNA"/>
</dbReference>
<reference evidence="4" key="1">
    <citation type="submission" date="2016-10" db="EMBL/GenBank/DDBJ databases">
        <authorList>
            <person name="Varghese N."/>
        </authorList>
    </citation>
    <scope>NUCLEOTIDE SEQUENCE [LARGE SCALE GENOMIC DNA]</scope>
    <source>
        <strain evidence="4">DSM 45096 / BCRC 16803 / CGMCC 4.1857 / CIP 109030 / JCM 12277 / KCTC 19219 / NBRC 100920 / 33214</strain>
    </source>
</reference>
<dbReference type="GO" id="GO:0016491">
    <property type="term" value="F:oxidoreductase activity"/>
    <property type="evidence" value="ECO:0007669"/>
    <property type="project" value="UniProtKB-KW"/>
</dbReference>
<evidence type="ECO:0000313" key="3">
    <source>
        <dbReference type="EMBL" id="SEM26817.1"/>
    </source>
</evidence>
<evidence type="ECO:0000313" key="4">
    <source>
        <dbReference type="Proteomes" id="UP000183015"/>
    </source>
</evidence>
<dbReference type="FunFam" id="3.40.50.720:FF:000084">
    <property type="entry name" value="Short-chain dehydrogenase reductase"/>
    <property type="match status" value="1"/>
</dbReference>
<evidence type="ECO:0000256" key="1">
    <source>
        <dbReference type="ARBA" id="ARBA00006484"/>
    </source>
</evidence>
<gene>
    <name evidence="3" type="ORF">SAMN05414137_12223</name>
</gene>
<dbReference type="NCBIfam" id="NF005559">
    <property type="entry name" value="PRK07231.1"/>
    <property type="match status" value="1"/>
</dbReference>
<evidence type="ECO:0000256" key="2">
    <source>
        <dbReference type="ARBA" id="ARBA00023002"/>
    </source>
</evidence>
<organism evidence="3 4">
    <name type="scientific">Streptacidiphilus jiangxiensis</name>
    <dbReference type="NCBI Taxonomy" id="235985"/>
    <lineage>
        <taxon>Bacteria</taxon>
        <taxon>Bacillati</taxon>
        <taxon>Actinomycetota</taxon>
        <taxon>Actinomycetes</taxon>
        <taxon>Kitasatosporales</taxon>
        <taxon>Streptomycetaceae</taxon>
        <taxon>Streptacidiphilus</taxon>
    </lineage>
</organism>